<organism evidence="2 3">
    <name type="scientific">Nesterenkonia flava</name>
    <dbReference type="NCBI Taxonomy" id="469799"/>
    <lineage>
        <taxon>Bacteria</taxon>
        <taxon>Bacillati</taxon>
        <taxon>Actinomycetota</taxon>
        <taxon>Actinomycetes</taxon>
        <taxon>Micrococcales</taxon>
        <taxon>Micrococcaceae</taxon>
        <taxon>Nesterenkonia</taxon>
    </lineage>
</organism>
<dbReference type="InterPro" id="IPR027417">
    <property type="entry name" value="P-loop_NTPase"/>
</dbReference>
<feature type="domain" description="DNA helicase Pif1-like DEAD-box helicase" evidence="1">
    <location>
        <begin position="19"/>
        <end position="194"/>
    </location>
</feature>
<reference evidence="3" key="1">
    <citation type="submission" date="2023-07" db="EMBL/GenBank/DDBJ databases">
        <title>Description of three actinobacteria isolated from air of manufacturing shop in a pharmaceutical factory.</title>
        <authorList>
            <person name="Zhang D.-F."/>
        </authorList>
    </citation>
    <scope>NUCLEOTIDE SEQUENCE [LARGE SCALE GENOMIC DNA]</scope>
    <source>
        <strain evidence="3">CCTCC AB 207010</strain>
    </source>
</reference>
<dbReference type="EMBL" id="JAVKGT010000011">
    <property type="protein sequence ID" value="MDR5711595.1"/>
    <property type="molecule type" value="Genomic_DNA"/>
</dbReference>
<accession>A0ABU1FSE7</accession>
<gene>
    <name evidence="2" type="ORF">RH857_05540</name>
</gene>
<dbReference type="Gene3D" id="3.40.50.300">
    <property type="entry name" value="P-loop containing nucleotide triphosphate hydrolases"/>
    <property type="match status" value="1"/>
</dbReference>
<dbReference type="InterPro" id="IPR010285">
    <property type="entry name" value="DNA_helicase_pif1-like_DEAD"/>
</dbReference>
<sequence length="335" mass="37408">MAASIDLTDEFRRALDLLEAGSNVFLTGKAGTGKSTLIREFISRTERNVVVTAPTGIAALNVDGYTLHRLFGLHPSISLSEVQSGRYYPARFAETLKALETLIVDEVSMVRADLFDQVAAALERFGPKPGQPFGGVQVVLVGDLLQLPPVVTEHEQTYFETEYHTPYFFSAHNYSRELFPSISLTKVFRQLGDTQMTSILNSIREGLLLETAQQDLNAHVDANFEPLQDEFWLTLTTTNRIASARNRQRLERLSTELHVHHAHSTGELEGFEPPTDEALEFKIGAQVMMLTNHPGDQWANGTLGQVEQIGRTRFDETCVAIRLQDNDLVWASPHT</sequence>
<comment type="caution">
    <text evidence="2">The sequence shown here is derived from an EMBL/GenBank/DDBJ whole genome shotgun (WGS) entry which is preliminary data.</text>
</comment>
<proteinExistence type="predicted"/>
<dbReference type="Proteomes" id="UP001260872">
    <property type="component" value="Unassembled WGS sequence"/>
</dbReference>
<dbReference type="RefSeq" id="WP_310536978.1">
    <property type="nucleotide sequence ID" value="NZ_BAAAOC010000009.1"/>
</dbReference>
<dbReference type="Pfam" id="PF05970">
    <property type="entry name" value="PIF1"/>
    <property type="match status" value="1"/>
</dbReference>
<protein>
    <submittedName>
        <fullName evidence="2">AAA family ATPase</fullName>
    </submittedName>
</protein>
<dbReference type="PANTHER" id="PTHR47642">
    <property type="entry name" value="ATP-DEPENDENT DNA HELICASE"/>
    <property type="match status" value="1"/>
</dbReference>
<evidence type="ECO:0000313" key="2">
    <source>
        <dbReference type="EMBL" id="MDR5711595.1"/>
    </source>
</evidence>
<name>A0ABU1FSE7_9MICC</name>
<dbReference type="SUPFAM" id="SSF52540">
    <property type="entry name" value="P-loop containing nucleoside triphosphate hydrolases"/>
    <property type="match status" value="2"/>
</dbReference>
<evidence type="ECO:0000259" key="1">
    <source>
        <dbReference type="Pfam" id="PF05970"/>
    </source>
</evidence>
<dbReference type="PANTHER" id="PTHR47642:SF5">
    <property type="entry name" value="ATP-DEPENDENT DNA HELICASE"/>
    <property type="match status" value="1"/>
</dbReference>
<keyword evidence="3" id="KW-1185">Reference proteome</keyword>
<evidence type="ECO:0000313" key="3">
    <source>
        <dbReference type="Proteomes" id="UP001260872"/>
    </source>
</evidence>
<dbReference type="InterPro" id="IPR051055">
    <property type="entry name" value="PIF1_helicase"/>
</dbReference>